<accession>A0ACC2WUX9</accession>
<name>A0ACC2WUX9_9TREE</name>
<protein>
    <submittedName>
        <fullName evidence="1">Uncharacterized protein</fullName>
    </submittedName>
</protein>
<evidence type="ECO:0000313" key="1">
    <source>
        <dbReference type="EMBL" id="KAJ9115221.1"/>
    </source>
</evidence>
<dbReference type="EMBL" id="JASBWS010000006">
    <property type="protein sequence ID" value="KAJ9115221.1"/>
    <property type="molecule type" value="Genomic_DNA"/>
</dbReference>
<organism evidence="1 2">
    <name type="scientific">Naganishia adeliensis</name>
    <dbReference type="NCBI Taxonomy" id="92952"/>
    <lineage>
        <taxon>Eukaryota</taxon>
        <taxon>Fungi</taxon>
        <taxon>Dikarya</taxon>
        <taxon>Basidiomycota</taxon>
        <taxon>Agaricomycotina</taxon>
        <taxon>Tremellomycetes</taxon>
        <taxon>Filobasidiales</taxon>
        <taxon>Filobasidiaceae</taxon>
        <taxon>Naganishia</taxon>
    </lineage>
</organism>
<keyword evidence="2" id="KW-1185">Reference proteome</keyword>
<sequence length="1070" mass="107965">MNPISTPASEWSSETLAALEKGRANVDDTAGLSKLSGREQAAAQLAAKVRGEAQQTVDQQLAQTAVPEPVVAVIEESTAGLHSTAQGVPHATPISATAQTGGFTEPSTLTAVPVAVIAGAPVAPPPEPPVEMLTTQVPGHQLKTVPDLSAPAPTDNLASHNPFNPEHTPGFLDSQSRSMTGGTTPGNELPGGWGAVLKSQGAAAKPDTDTSLSEDVTAALHEVGRGAFAILPQSLVEKISNHPQPGQTATTGVNLPSAAEVRETTGNVAANVGNTAANVGSQVYETSANVGSTVGNTAANVGSQVYDTTANVGAAVGNTAANVGSQVYNTTANVGSAVVGTTANAAQSAGETAAQATTAARETTTHAAETIAQAGHDLVEQARAALGSLHLPGFGAPLTQPQGVSAVRSETTTSATRSVGQDVHQESVIDQAKHMAQELLGATQSKAEEAYAAVRGDTTAQTGAASTTEQPKTWRGTMEGYGERAATQVAEFGGHSTNPNVHNRSLPSEETTGAHPGEESEGVGALPGSKFATGVAVLPDEKRETNIQTLASSGNEKTSSGTSGTKTHEGYAPSGPAMGLSSTPEYQQEQAHHTHGHGEHRSVTEIIKTGANKHEHSAGYAPSGPSADLSGSTSGSGVASTSRVPGQSATDQGTYELAGFSGSSHEHHLSTAKDSAPVPSKDGIVGSSPAADLSDHVRESTSRSAHTETSTQKPSYELGGLSSTREGTESSSREGVSSGAHTMSASSGITRPEQSSSATTAGLSSTTTTNITHASASSGPNYDLAPPLGAIVGSTPLSSHVRTDQSHNPVLPGNIPAALPREPVAVAAPSATTTAVHSTTVEHSRGPSFTDSIRDSKDSGVNTPGSTLDSEQTNNTSSAVNPALDAARFHAPKPDRVDSSASTTAMIHGKPGNAHHEKQLSAGSSLAAVTEKDLPKAPESTTSPTAHVISSSTPTSHSTSTNTATRAPGTETGAVGGRDQTTANSEPHKTVKEEFAAVGHGTLDKPASSVAAKEAPKTESSALPGQGKGPMPGVGGADSLPSSHARTGSASSGNSKRSFLDKIKAKIHKH</sequence>
<evidence type="ECO:0000313" key="2">
    <source>
        <dbReference type="Proteomes" id="UP001230649"/>
    </source>
</evidence>
<comment type="caution">
    <text evidence="1">The sequence shown here is derived from an EMBL/GenBank/DDBJ whole genome shotgun (WGS) entry which is preliminary data.</text>
</comment>
<gene>
    <name evidence="1" type="ORF">QFC20_001088</name>
</gene>
<dbReference type="Proteomes" id="UP001230649">
    <property type="component" value="Unassembled WGS sequence"/>
</dbReference>
<reference evidence="1" key="1">
    <citation type="submission" date="2023-04" db="EMBL/GenBank/DDBJ databases">
        <title>Draft Genome sequencing of Naganishia species isolated from polar environments using Oxford Nanopore Technology.</title>
        <authorList>
            <person name="Leo P."/>
            <person name="Venkateswaran K."/>
        </authorList>
    </citation>
    <scope>NUCLEOTIDE SEQUENCE</scope>
    <source>
        <strain evidence="1">MNA-CCFEE 5262</strain>
    </source>
</reference>
<proteinExistence type="predicted"/>